<dbReference type="AlphaFoldDB" id="A0AAW0ABZ9"/>
<accession>A0AAW0ABZ9</accession>
<evidence type="ECO:0000313" key="2">
    <source>
        <dbReference type="EMBL" id="KAK7006755.1"/>
    </source>
</evidence>
<sequence length="177" mass="20613">MSLSSTNETHVIHPPPPSPTPTHALKPHPRPPRLRQYHAEELTPQTPPLHPSTKVTVYSFLVRRNIPPPYFMPRFKSPTYVPSVYRFLFTLFPFRFWVFCSGFLYVQYLIVVVPRFSHPSHLPYIRNLHRLLPQKIRSLGFLVSSFSSDWTRHSSSLLLACDCNCARCYPFPTTVYT</sequence>
<dbReference type="EMBL" id="JAWWNJ010000075">
    <property type="protein sequence ID" value="KAK7006755.1"/>
    <property type="molecule type" value="Genomic_DNA"/>
</dbReference>
<reference evidence="2 3" key="1">
    <citation type="journal article" date="2024" name="J Genomics">
        <title>Draft genome sequencing and assembly of Favolaschia claudopus CIRM-BRFM 2984 isolated from oak limbs.</title>
        <authorList>
            <person name="Navarro D."/>
            <person name="Drula E."/>
            <person name="Chaduli D."/>
            <person name="Cazenave R."/>
            <person name="Ahrendt S."/>
            <person name="Wang J."/>
            <person name="Lipzen A."/>
            <person name="Daum C."/>
            <person name="Barry K."/>
            <person name="Grigoriev I.V."/>
            <person name="Favel A."/>
            <person name="Rosso M.N."/>
            <person name="Martin F."/>
        </authorList>
    </citation>
    <scope>NUCLEOTIDE SEQUENCE [LARGE SCALE GENOMIC DNA]</scope>
    <source>
        <strain evidence="2 3">CIRM-BRFM 2984</strain>
    </source>
</reference>
<comment type="caution">
    <text evidence="2">The sequence shown here is derived from an EMBL/GenBank/DDBJ whole genome shotgun (WGS) entry which is preliminary data.</text>
</comment>
<gene>
    <name evidence="2" type="ORF">R3P38DRAFT_3282476</name>
</gene>
<protein>
    <submittedName>
        <fullName evidence="2">Uncharacterized protein</fullName>
    </submittedName>
</protein>
<proteinExistence type="predicted"/>
<feature type="region of interest" description="Disordered" evidence="1">
    <location>
        <begin position="1"/>
        <end position="32"/>
    </location>
</feature>
<dbReference type="Proteomes" id="UP001362999">
    <property type="component" value="Unassembled WGS sequence"/>
</dbReference>
<name>A0AAW0ABZ9_9AGAR</name>
<organism evidence="2 3">
    <name type="scientific">Favolaschia claudopus</name>
    <dbReference type="NCBI Taxonomy" id="2862362"/>
    <lineage>
        <taxon>Eukaryota</taxon>
        <taxon>Fungi</taxon>
        <taxon>Dikarya</taxon>
        <taxon>Basidiomycota</taxon>
        <taxon>Agaricomycotina</taxon>
        <taxon>Agaricomycetes</taxon>
        <taxon>Agaricomycetidae</taxon>
        <taxon>Agaricales</taxon>
        <taxon>Marasmiineae</taxon>
        <taxon>Mycenaceae</taxon>
        <taxon>Favolaschia</taxon>
    </lineage>
</organism>
<evidence type="ECO:0000256" key="1">
    <source>
        <dbReference type="SAM" id="MobiDB-lite"/>
    </source>
</evidence>
<evidence type="ECO:0000313" key="3">
    <source>
        <dbReference type="Proteomes" id="UP001362999"/>
    </source>
</evidence>
<keyword evidence="3" id="KW-1185">Reference proteome</keyword>